<keyword evidence="2" id="KW-1185">Reference proteome</keyword>
<reference evidence="1 2" key="1">
    <citation type="submission" date="2020-11" db="EMBL/GenBank/DDBJ databases">
        <title>WGS of Herminiimonas contaminans strain Marseille-Q4544 isolated from planarians Schmidtea mediterranea.</title>
        <authorList>
            <person name="Kangale L."/>
        </authorList>
    </citation>
    <scope>NUCLEOTIDE SEQUENCE [LARGE SCALE GENOMIC DNA]</scope>
    <source>
        <strain evidence="1 2">Marseille-Q4544</strain>
    </source>
</reference>
<gene>
    <name evidence="1" type="ORF">IXC47_11670</name>
</gene>
<dbReference type="Proteomes" id="UP000657372">
    <property type="component" value="Unassembled WGS sequence"/>
</dbReference>
<evidence type="ECO:0000313" key="2">
    <source>
        <dbReference type="Proteomes" id="UP000657372"/>
    </source>
</evidence>
<organism evidence="1 2">
    <name type="scientific">Herminiimonas contaminans</name>
    <dbReference type="NCBI Taxonomy" id="1111140"/>
    <lineage>
        <taxon>Bacteria</taxon>
        <taxon>Pseudomonadati</taxon>
        <taxon>Pseudomonadota</taxon>
        <taxon>Betaproteobacteria</taxon>
        <taxon>Burkholderiales</taxon>
        <taxon>Oxalobacteraceae</taxon>
        <taxon>Herminiimonas</taxon>
    </lineage>
</organism>
<dbReference type="RefSeq" id="WP_195875725.1">
    <property type="nucleotide sequence ID" value="NZ_JADOEL010000008.1"/>
</dbReference>
<protein>
    <submittedName>
        <fullName evidence="1">Uncharacterized protein</fullName>
    </submittedName>
</protein>
<name>A0ABS0EU18_9BURK</name>
<evidence type="ECO:0000313" key="1">
    <source>
        <dbReference type="EMBL" id="MBF8178341.1"/>
    </source>
</evidence>
<dbReference type="EMBL" id="JADOEL010000008">
    <property type="protein sequence ID" value="MBF8178341.1"/>
    <property type="molecule type" value="Genomic_DNA"/>
</dbReference>
<accession>A0ABS0EU18</accession>
<sequence>MMGYAKRYFAIMAFLFGGLSVEVVKPMNCSLMVSSQPRNKRLKIRCSNGK</sequence>
<proteinExistence type="predicted"/>
<comment type="caution">
    <text evidence="1">The sequence shown here is derived from an EMBL/GenBank/DDBJ whole genome shotgun (WGS) entry which is preliminary data.</text>
</comment>